<gene>
    <name evidence="1" type="ORF">D6C13_10235</name>
</gene>
<organism evidence="1 2">
    <name type="scientific">Rahnella woolbedingensis</name>
    <dbReference type="NCBI Taxonomy" id="1510574"/>
    <lineage>
        <taxon>Bacteria</taxon>
        <taxon>Pseudomonadati</taxon>
        <taxon>Pseudomonadota</taxon>
        <taxon>Gammaproteobacteria</taxon>
        <taxon>Enterobacterales</taxon>
        <taxon>Yersiniaceae</taxon>
        <taxon>Rahnella</taxon>
    </lineage>
</organism>
<sequence>MTWINEPYQCSHNWLFCRDDFRQDIEARAEKIYLRYATAKTARAITYSFMTLYDLSIPDARCAADELFDMTLAIIGEYTEKEKTQ</sequence>
<protein>
    <submittedName>
        <fullName evidence="1">Uncharacterized protein</fullName>
    </submittedName>
</protein>
<dbReference type="AlphaFoldDB" id="A0A419NAF5"/>
<dbReference type="EMBL" id="RAHH01000010">
    <property type="protein sequence ID" value="RJT44652.1"/>
    <property type="molecule type" value="Genomic_DNA"/>
</dbReference>
<dbReference type="OrthoDB" id="9926707at2"/>
<comment type="caution">
    <text evidence="1">The sequence shown here is derived from an EMBL/GenBank/DDBJ whole genome shotgun (WGS) entry which is preliminary data.</text>
</comment>
<evidence type="ECO:0000313" key="1">
    <source>
        <dbReference type="EMBL" id="RJT44652.1"/>
    </source>
</evidence>
<name>A0A419NAF5_9GAMM</name>
<evidence type="ECO:0000313" key="2">
    <source>
        <dbReference type="Proteomes" id="UP000284908"/>
    </source>
</evidence>
<dbReference type="Proteomes" id="UP000284908">
    <property type="component" value="Unassembled WGS sequence"/>
</dbReference>
<keyword evidence="2" id="KW-1185">Reference proteome</keyword>
<reference evidence="1 2" key="1">
    <citation type="submission" date="2018-09" db="EMBL/GenBank/DDBJ databases">
        <authorList>
            <person name="Le Fleche-Mateos A."/>
        </authorList>
    </citation>
    <scope>NUCLEOTIDE SEQUENCE [LARGE SCALE GENOMIC DNA]</scope>
    <source>
        <strain evidence="1 2">DSM 27399</strain>
    </source>
</reference>
<accession>A0A419NAF5</accession>
<proteinExistence type="predicted"/>